<dbReference type="Proteomes" id="UP000192074">
    <property type="component" value="Unassembled WGS sequence"/>
</dbReference>
<proteinExistence type="predicted"/>
<feature type="region of interest" description="Disordered" evidence="1">
    <location>
        <begin position="81"/>
        <end position="104"/>
    </location>
</feature>
<accession>A0A822V597</accession>
<sequence>MPVMLPFDVISTAPETSLIAKTPCPPEDVMEDAFPSVMAIPPIVSTLRASPEVDKPNPGCVTTVTGAEEKITADGSLPVAAPEQLQVSGPAGSQLPASDGEDEMSSDINVAAETADNILNDSTKRVSQGAMPPTIPLYFPTRPPRTSVLLALGFV</sequence>
<dbReference type="EMBL" id="FCNL01000031">
    <property type="protein sequence ID" value="CVI21277.1"/>
    <property type="molecule type" value="Genomic_DNA"/>
</dbReference>
<protein>
    <submittedName>
        <fullName evidence="2">Uncharacterized protein</fullName>
    </submittedName>
</protein>
<comment type="caution">
    <text evidence="2">The sequence shown here is derived from an EMBL/GenBank/DDBJ whole genome shotgun (WGS) entry which is preliminary data.</text>
</comment>
<name>A0A822V597_AGRTU</name>
<evidence type="ECO:0000313" key="3">
    <source>
        <dbReference type="Proteomes" id="UP000192074"/>
    </source>
</evidence>
<dbReference type="AlphaFoldDB" id="A0A822V597"/>
<evidence type="ECO:0000256" key="1">
    <source>
        <dbReference type="SAM" id="MobiDB-lite"/>
    </source>
</evidence>
<gene>
    <name evidence="2" type="ORF">AGR4A_Lc130241</name>
</gene>
<evidence type="ECO:0000313" key="2">
    <source>
        <dbReference type="EMBL" id="CVI21277.1"/>
    </source>
</evidence>
<reference evidence="2 3" key="1">
    <citation type="submission" date="2016-01" db="EMBL/GenBank/DDBJ databases">
        <authorList>
            <person name="Regsiter A."/>
            <person name="william w."/>
        </authorList>
    </citation>
    <scope>NUCLEOTIDE SEQUENCE [LARGE SCALE GENOMIC DNA]</scope>
    <source>
        <strain evidence="2 3">B6</strain>
    </source>
</reference>
<organism evidence="2 3">
    <name type="scientific">Agrobacterium tumefaciens str. B6</name>
    <dbReference type="NCBI Taxonomy" id="1183423"/>
    <lineage>
        <taxon>Bacteria</taxon>
        <taxon>Pseudomonadati</taxon>
        <taxon>Pseudomonadota</taxon>
        <taxon>Alphaproteobacteria</taxon>
        <taxon>Hyphomicrobiales</taxon>
        <taxon>Rhizobiaceae</taxon>
        <taxon>Rhizobium/Agrobacterium group</taxon>
        <taxon>Agrobacterium</taxon>
        <taxon>Agrobacterium tumefaciens complex</taxon>
    </lineage>
</organism>